<dbReference type="AlphaFoldDB" id="A0A061EXN4"/>
<accession>A0A061EXN4</accession>
<keyword evidence="2" id="KW-1185">Reference proteome</keyword>
<organism evidence="1 2">
    <name type="scientific">Theobroma cacao</name>
    <name type="common">Cacao</name>
    <name type="synonym">Cocoa</name>
    <dbReference type="NCBI Taxonomy" id="3641"/>
    <lineage>
        <taxon>Eukaryota</taxon>
        <taxon>Viridiplantae</taxon>
        <taxon>Streptophyta</taxon>
        <taxon>Embryophyta</taxon>
        <taxon>Tracheophyta</taxon>
        <taxon>Spermatophyta</taxon>
        <taxon>Magnoliopsida</taxon>
        <taxon>eudicotyledons</taxon>
        <taxon>Gunneridae</taxon>
        <taxon>Pentapetalae</taxon>
        <taxon>rosids</taxon>
        <taxon>malvids</taxon>
        <taxon>Malvales</taxon>
        <taxon>Malvaceae</taxon>
        <taxon>Byttnerioideae</taxon>
        <taxon>Theobroma</taxon>
    </lineage>
</organism>
<gene>
    <name evidence="1" type="ORF">TCM_024972</name>
</gene>
<dbReference type="EMBL" id="CM001883">
    <property type="protein sequence ID" value="EOY09561.1"/>
    <property type="molecule type" value="Genomic_DNA"/>
</dbReference>
<name>A0A061EXN4_THECC</name>
<reference evidence="1 2" key="1">
    <citation type="journal article" date="2013" name="Genome Biol.">
        <title>The genome sequence of the most widely cultivated cacao type and its use to identify candidate genes regulating pod color.</title>
        <authorList>
            <person name="Motamayor J.C."/>
            <person name="Mockaitis K."/>
            <person name="Schmutz J."/>
            <person name="Haiminen N."/>
            <person name="Iii D.L."/>
            <person name="Cornejo O."/>
            <person name="Findley S.D."/>
            <person name="Zheng P."/>
            <person name="Utro F."/>
            <person name="Royaert S."/>
            <person name="Saski C."/>
            <person name="Jenkins J."/>
            <person name="Podicheti R."/>
            <person name="Zhao M."/>
            <person name="Scheffler B.E."/>
            <person name="Stack J.C."/>
            <person name="Feltus F.A."/>
            <person name="Mustiga G.M."/>
            <person name="Amores F."/>
            <person name="Phillips W."/>
            <person name="Marelli J.P."/>
            <person name="May G.D."/>
            <person name="Shapiro H."/>
            <person name="Ma J."/>
            <person name="Bustamante C.D."/>
            <person name="Schnell R.J."/>
            <person name="Main D."/>
            <person name="Gilbert D."/>
            <person name="Parida L."/>
            <person name="Kuhn D.N."/>
        </authorList>
    </citation>
    <scope>NUCLEOTIDE SEQUENCE [LARGE SCALE GENOMIC DNA]</scope>
    <source>
        <strain evidence="2">cv. Matina 1-6</strain>
    </source>
</reference>
<sequence length="76" mass="8695">MKEHTNMAVKSAIFIFSPFICTLAFMSAREIEREGELGMHRPLCFEVNSNPDEAMWEDPLALFGYLCTCKGAFEDR</sequence>
<proteinExistence type="predicted"/>
<dbReference type="Proteomes" id="UP000026915">
    <property type="component" value="Chromosome 5"/>
</dbReference>
<dbReference type="InParanoid" id="A0A061EXN4"/>
<evidence type="ECO:0000313" key="2">
    <source>
        <dbReference type="Proteomes" id="UP000026915"/>
    </source>
</evidence>
<dbReference type="Gramene" id="EOY09561">
    <property type="protein sequence ID" value="EOY09561"/>
    <property type="gene ID" value="TCM_024972"/>
</dbReference>
<protein>
    <submittedName>
        <fullName evidence="1">Uncharacterized protein</fullName>
    </submittedName>
</protein>
<evidence type="ECO:0000313" key="1">
    <source>
        <dbReference type="EMBL" id="EOY09561.1"/>
    </source>
</evidence>
<dbReference type="HOGENOM" id="CLU_2659505_0_0_1"/>